<evidence type="ECO:0000256" key="3">
    <source>
        <dbReference type="ARBA" id="ARBA00023163"/>
    </source>
</evidence>
<proteinExistence type="predicted"/>
<dbReference type="Gene3D" id="1.10.357.10">
    <property type="entry name" value="Tetracycline Repressor, domain 2"/>
    <property type="match status" value="1"/>
</dbReference>
<comment type="caution">
    <text evidence="7">The sequence shown here is derived from an EMBL/GenBank/DDBJ whole genome shotgun (WGS) entry which is preliminary data.</text>
</comment>
<feature type="DNA-binding region" description="H-T-H motif" evidence="4">
    <location>
        <begin position="74"/>
        <end position="93"/>
    </location>
</feature>
<keyword evidence="2 4" id="KW-0238">DNA-binding</keyword>
<dbReference type="SUPFAM" id="SSF46689">
    <property type="entry name" value="Homeodomain-like"/>
    <property type="match status" value="1"/>
</dbReference>
<sequence>MSTRQPQERVGRDPERTREERVGRDPERAREERVGRDPERAREERVKRDPERSREAILSAAEEVFAREGFDGASLVKIGRAASVSAALPAYFFQDKQGLHDAVIERLFHDRDLALEPVCEQATAALADSPDGLRRGLEILVGGYLAFLQQRPSFVHLMAREALEIPRRATAPRHSQVLERGIDRFIDSLPQSGRPSLDRGHLLITLVALCWFPLEHDATMLAGMGYATWTDAFIAARTEHVVDVLLRVLSP</sequence>
<dbReference type="InterPro" id="IPR009057">
    <property type="entry name" value="Homeodomain-like_sf"/>
</dbReference>
<dbReference type="SUPFAM" id="SSF48498">
    <property type="entry name" value="Tetracyclin repressor-like, C-terminal domain"/>
    <property type="match status" value="1"/>
</dbReference>
<dbReference type="Proteomes" id="UP001284601">
    <property type="component" value="Unassembled WGS sequence"/>
</dbReference>
<name>A0ABU4HTS2_9ACTN</name>
<evidence type="ECO:0000313" key="7">
    <source>
        <dbReference type="EMBL" id="MDW5596589.1"/>
    </source>
</evidence>
<reference evidence="8" key="1">
    <citation type="submission" date="2023-07" db="EMBL/GenBank/DDBJ databases">
        <title>Conexibacter stalactiti sp. nov., isolated from stalactites in a lava cave and emended description of the genus Conexibacter.</title>
        <authorList>
            <person name="Lee S.D."/>
        </authorList>
    </citation>
    <scope>NUCLEOTIDE SEQUENCE [LARGE SCALE GENOMIC DNA]</scope>
    <source>
        <strain evidence="8">KCTC 39840</strain>
    </source>
</reference>
<protein>
    <submittedName>
        <fullName evidence="7">TetR/AcrR family transcriptional regulator</fullName>
    </submittedName>
</protein>
<keyword evidence="3" id="KW-0804">Transcription</keyword>
<dbReference type="EMBL" id="JAWSTH010000060">
    <property type="protein sequence ID" value="MDW5596589.1"/>
    <property type="molecule type" value="Genomic_DNA"/>
</dbReference>
<dbReference type="PANTHER" id="PTHR30055:SF234">
    <property type="entry name" value="HTH-TYPE TRANSCRIPTIONAL REGULATOR BETI"/>
    <property type="match status" value="1"/>
</dbReference>
<dbReference type="InterPro" id="IPR050109">
    <property type="entry name" value="HTH-type_TetR-like_transc_reg"/>
</dbReference>
<dbReference type="Pfam" id="PF00440">
    <property type="entry name" value="TetR_N"/>
    <property type="match status" value="1"/>
</dbReference>
<dbReference type="PANTHER" id="PTHR30055">
    <property type="entry name" value="HTH-TYPE TRANSCRIPTIONAL REGULATOR RUTR"/>
    <property type="match status" value="1"/>
</dbReference>
<evidence type="ECO:0000256" key="4">
    <source>
        <dbReference type="PROSITE-ProRule" id="PRU00335"/>
    </source>
</evidence>
<dbReference type="PROSITE" id="PS50977">
    <property type="entry name" value="HTH_TETR_2"/>
    <property type="match status" value="1"/>
</dbReference>
<evidence type="ECO:0000256" key="1">
    <source>
        <dbReference type="ARBA" id="ARBA00023015"/>
    </source>
</evidence>
<dbReference type="RefSeq" id="WP_318599025.1">
    <property type="nucleotide sequence ID" value="NZ_JAWSTH010000060.1"/>
</dbReference>
<feature type="region of interest" description="Disordered" evidence="5">
    <location>
        <begin position="1"/>
        <end position="53"/>
    </location>
</feature>
<feature type="domain" description="HTH tetR-type" evidence="6">
    <location>
        <begin position="51"/>
        <end position="111"/>
    </location>
</feature>
<gene>
    <name evidence="7" type="ORF">R7226_19740</name>
</gene>
<dbReference type="InterPro" id="IPR001647">
    <property type="entry name" value="HTH_TetR"/>
</dbReference>
<accession>A0ABU4HTS2</accession>
<evidence type="ECO:0000259" key="6">
    <source>
        <dbReference type="PROSITE" id="PS50977"/>
    </source>
</evidence>
<evidence type="ECO:0000256" key="5">
    <source>
        <dbReference type="SAM" id="MobiDB-lite"/>
    </source>
</evidence>
<keyword evidence="8" id="KW-1185">Reference proteome</keyword>
<evidence type="ECO:0000256" key="2">
    <source>
        <dbReference type="ARBA" id="ARBA00023125"/>
    </source>
</evidence>
<organism evidence="7 8">
    <name type="scientific">Conexibacter stalactiti</name>
    <dbReference type="NCBI Taxonomy" id="1940611"/>
    <lineage>
        <taxon>Bacteria</taxon>
        <taxon>Bacillati</taxon>
        <taxon>Actinomycetota</taxon>
        <taxon>Thermoleophilia</taxon>
        <taxon>Solirubrobacterales</taxon>
        <taxon>Conexibacteraceae</taxon>
        <taxon>Conexibacter</taxon>
    </lineage>
</organism>
<dbReference type="InterPro" id="IPR036271">
    <property type="entry name" value="Tet_transcr_reg_TetR-rel_C_sf"/>
</dbReference>
<evidence type="ECO:0000313" key="8">
    <source>
        <dbReference type="Proteomes" id="UP001284601"/>
    </source>
</evidence>
<reference evidence="7 8" key="2">
    <citation type="submission" date="2023-10" db="EMBL/GenBank/DDBJ databases">
        <authorList>
            <person name="Han X.F."/>
        </authorList>
    </citation>
    <scope>NUCLEOTIDE SEQUENCE [LARGE SCALE GENOMIC DNA]</scope>
    <source>
        <strain evidence="7 8">KCTC 39840</strain>
    </source>
</reference>
<keyword evidence="1" id="KW-0805">Transcription regulation</keyword>